<evidence type="ECO:0000256" key="14">
    <source>
        <dbReference type="ARBA" id="ARBA00022843"/>
    </source>
</evidence>
<keyword evidence="9" id="KW-0808">Transferase</keyword>
<keyword evidence="5" id="KW-1017">Isopeptide bond</keyword>
<evidence type="ECO:0000256" key="19">
    <source>
        <dbReference type="ARBA" id="ARBA00023637"/>
    </source>
</evidence>
<evidence type="ECO:0000256" key="2">
    <source>
        <dbReference type="ARBA" id="ARBA00004286"/>
    </source>
</evidence>
<organism evidence="25 26">
    <name type="scientific">Lupinus luteus</name>
    <name type="common">European yellow lupine</name>
    <dbReference type="NCBI Taxonomy" id="3873"/>
    <lineage>
        <taxon>Eukaryota</taxon>
        <taxon>Viridiplantae</taxon>
        <taxon>Streptophyta</taxon>
        <taxon>Embryophyta</taxon>
        <taxon>Tracheophyta</taxon>
        <taxon>Spermatophyta</taxon>
        <taxon>Magnoliopsida</taxon>
        <taxon>eudicotyledons</taxon>
        <taxon>Gunneridae</taxon>
        <taxon>Pentapetalae</taxon>
        <taxon>rosids</taxon>
        <taxon>fabids</taxon>
        <taxon>Fabales</taxon>
        <taxon>Fabaceae</taxon>
        <taxon>Papilionoideae</taxon>
        <taxon>50 kb inversion clade</taxon>
        <taxon>genistoids sensu lato</taxon>
        <taxon>core genistoids</taxon>
        <taxon>Genisteae</taxon>
        <taxon>Lupinus</taxon>
    </lineage>
</organism>
<dbReference type="InterPro" id="IPR050494">
    <property type="entry name" value="Ser_Thr_dual-spec_kinase"/>
</dbReference>
<evidence type="ECO:0000313" key="25">
    <source>
        <dbReference type="EMBL" id="CAL0300281.1"/>
    </source>
</evidence>
<feature type="domain" description="Protein kinase" evidence="24">
    <location>
        <begin position="395"/>
        <end position="710"/>
    </location>
</feature>
<evidence type="ECO:0000256" key="4">
    <source>
        <dbReference type="ARBA" id="ARBA00022454"/>
    </source>
</evidence>
<evidence type="ECO:0000256" key="16">
    <source>
        <dbReference type="ARBA" id="ARBA00023187"/>
    </source>
</evidence>
<feature type="coiled-coil region" evidence="22">
    <location>
        <begin position="236"/>
        <end position="285"/>
    </location>
</feature>
<keyword evidence="6" id="KW-0723">Serine/threonine-protein kinase</keyword>
<comment type="caution">
    <text evidence="25">The sequence shown here is derived from an EMBL/GenBank/DDBJ whole genome shotgun (WGS) entry which is preliminary data.</text>
</comment>
<evidence type="ECO:0000256" key="15">
    <source>
        <dbReference type="ARBA" id="ARBA00022990"/>
    </source>
</evidence>
<comment type="similarity">
    <text evidence="18">Belongs to the protein kinase superfamily. CMGC Ser/Thr protein kinase family.</text>
</comment>
<proteinExistence type="inferred from homology"/>
<dbReference type="Pfam" id="PF00069">
    <property type="entry name" value="Pkinase"/>
    <property type="match status" value="1"/>
</dbReference>
<keyword evidence="11" id="KW-0547">Nucleotide-binding</keyword>
<dbReference type="PROSITE" id="PS00108">
    <property type="entry name" value="PROTEIN_KINASE_ST"/>
    <property type="match status" value="1"/>
</dbReference>
<keyword evidence="17" id="KW-0539">Nucleus</keyword>
<dbReference type="FunFam" id="1.10.510.10:FF:000078">
    <property type="entry name" value="Serine/threonine-protein kinase PRP4 homolog"/>
    <property type="match status" value="1"/>
</dbReference>
<keyword evidence="12" id="KW-0418">Kinase</keyword>
<keyword evidence="4" id="KW-0158">Chromosome</keyword>
<feature type="compositionally biased region" description="Basic and acidic residues" evidence="23">
    <location>
        <begin position="193"/>
        <end position="208"/>
    </location>
</feature>
<dbReference type="GO" id="GO:0005681">
    <property type="term" value="C:spliceosomal complex"/>
    <property type="evidence" value="ECO:0007669"/>
    <property type="project" value="UniProtKB-KW"/>
</dbReference>
<keyword evidence="14" id="KW-0832">Ubl conjugation</keyword>
<evidence type="ECO:0000256" key="8">
    <source>
        <dbReference type="ARBA" id="ARBA00022664"/>
    </source>
</evidence>
<evidence type="ECO:0000256" key="21">
    <source>
        <dbReference type="ARBA" id="ARBA00046964"/>
    </source>
</evidence>
<evidence type="ECO:0000256" key="18">
    <source>
        <dbReference type="ARBA" id="ARBA00023596"/>
    </source>
</evidence>
<dbReference type="SUPFAM" id="SSF56112">
    <property type="entry name" value="Protein kinase-like (PK-like)"/>
    <property type="match status" value="1"/>
</dbReference>
<evidence type="ECO:0000256" key="7">
    <source>
        <dbReference type="ARBA" id="ARBA00022553"/>
    </source>
</evidence>
<feature type="region of interest" description="Disordered" evidence="23">
    <location>
        <begin position="27"/>
        <end position="53"/>
    </location>
</feature>
<dbReference type="FunFam" id="3.30.200.20:FF:000123">
    <property type="entry name" value="serine/threonine-protein kinase PRP4 homolog"/>
    <property type="match status" value="1"/>
</dbReference>
<keyword evidence="10" id="KW-0747">Spliceosome</keyword>
<dbReference type="Proteomes" id="UP001497480">
    <property type="component" value="Unassembled WGS sequence"/>
</dbReference>
<protein>
    <recommendedName>
        <fullName evidence="19">Serine/threonine-protein kinase PRP4 homolog</fullName>
        <ecNumber evidence="3">2.7.11.1</ecNumber>
    </recommendedName>
    <alternativeName>
        <fullName evidence="20">PRP4 pre-mRNA-processing factor 4 homolog</fullName>
    </alternativeName>
</protein>
<keyword evidence="15" id="KW-0007">Acetylation</keyword>
<evidence type="ECO:0000256" key="12">
    <source>
        <dbReference type="ARBA" id="ARBA00022777"/>
    </source>
</evidence>
<feature type="compositionally biased region" description="Basic and acidic residues" evidence="23">
    <location>
        <begin position="67"/>
        <end position="186"/>
    </location>
</feature>
<feature type="region of interest" description="Disordered" evidence="23">
    <location>
        <begin position="67"/>
        <end position="211"/>
    </location>
</feature>
<evidence type="ECO:0000256" key="10">
    <source>
        <dbReference type="ARBA" id="ARBA00022728"/>
    </source>
</evidence>
<dbReference type="PROSITE" id="PS50011">
    <property type="entry name" value="PROTEIN_KINASE_DOM"/>
    <property type="match status" value="1"/>
</dbReference>
<dbReference type="InterPro" id="IPR000719">
    <property type="entry name" value="Prot_kinase_dom"/>
</dbReference>
<dbReference type="InterPro" id="IPR011009">
    <property type="entry name" value="Kinase-like_dom_sf"/>
</dbReference>
<dbReference type="EMBL" id="CAXHTB010000001">
    <property type="protein sequence ID" value="CAL0300281.1"/>
    <property type="molecule type" value="Genomic_DNA"/>
</dbReference>
<dbReference type="CDD" id="cd14135">
    <property type="entry name" value="STKc_PRP4"/>
    <property type="match status" value="1"/>
</dbReference>
<dbReference type="GO" id="GO:0045292">
    <property type="term" value="P:mRNA cis splicing, via spliceosome"/>
    <property type="evidence" value="ECO:0007669"/>
    <property type="project" value="InterPro"/>
</dbReference>
<gene>
    <name evidence="25" type="ORF">LLUT_LOCUS1341</name>
</gene>
<evidence type="ECO:0000256" key="11">
    <source>
        <dbReference type="ARBA" id="ARBA00022741"/>
    </source>
</evidence>
<dbReference type="Gene3D" id="1.10.510.10">
    <property type="entry name" value="Transferase(Phosphotransferase) domain 1"/>
    <property type="match status" value="1"/>
</dbReference>
<keyword evidence="8" id="KW-0507">mRNA processing</keyword>
<comment type="subcellular location">
    <subcellularLocation>
        <location evidence="2">Chromosome</location>
    </subcellularLocation>
    <subcellularLocation>
        <location evidence="1">Nucleus</location>
    </subcellularLocation>
</comment>
<evidence type="ECO:0000256" key="23">
    <source>
        <dbReference type="SAM" id="MobiDB-lite"/>
    </source>
</evidence>
<dbReference type="PANTHER" id="PTHR24058">
    <property type="entry name" value="DUAL SPECIFICITY PROTEIN KINASE"/>
    <property type="match status" value="1"/>
</dbReference>
<evidence type="ECO:0000256" key="3">
    <source>
        <dbReference type="ARBA" id="ARBA00012513"/>
    </source>
</evidence>
<keyword evidence="13" id="KW-0067">ATP-binding</keyword>
<reference evidence="25 26" key="1">
    <citation type="submission" date="2024-03" db="EMBL/GenBank/DDBJ databases">
        <authorList>
            <person name="Martinez-Hernandez J."/>
        </authorList>
    </citation>
    <scope>NUCLEOTIDE SEQUENCE [LARGE SCALE GENOMIC DNA]</scope>
</reference>
<evidence type="ECO:0000256" key="13">
    <source>
        <dbReference type="ARBA" id="ARBA00022840"/>
    </source>
</evidence>
<sequence>MKPCRKEHHHRSIDLVVDDRREYITKYHSREARDRDRSRDMGVDRDLDRERKRGERIRSREVDWVRGTEKERGRSKERDRRDVEKVQIREREKARDRRGEKDIERSWEAVYGRDRRRGNERDRSVDKTRGGEREREWESERGDVNQERYNVRERERHYDRYRQRSRDNANGEGNDLHHEDGNDNRDRYRKHSRHEETDYHQETKRNSDPVKAFKSVGSIMEEDECQLERGEIEDDIDEDALQLPEQEEDLNRIKEESRRRREAIMEKYKKQHQQVEQVVENEGKDTEPMDITEALDGKNDADDSETSFAVGKSPENLKVASEKIYGAHGLGEGTPKSERSDDKFCDDIFGETPTGVRKSGKGDGLLIEKVGLHDNWDDAEGYYSYRFGEILDGRYEITAAHGKGVFSTVVQAKNLKTGNGEPEEVAIKIIRNNDTMYKAGMDESTILKKLVGADPDDKRHCVRFLSSFKYRNHLCLVFESLNMNLREVLKKFGRNIGLRLSAVRAYAKQLFIALKHLRNCGVIHCDIKPDNMLVNKAKNVLKLCDFGNAMFAGKNEVTPYLVSRFYRAPEIILGLLYDHPLDIWSVGCCLYELYTGKVLFPGLTNNDMLRLHMELKGPFPKKMLRKGAFIEQHFDQDLNFLATEEDPVTQKTIKRMILNIKPKDIGTIISGSPGEDPKMLANFKDLLEKVFILDPDKRLTVSQALNHSFITGK</sequence>
<keyword evidence="22" id="KW-0175">Coiled coil</keyword>
<evidence type="ECO:0000256" key="22">
    <source>
        <dbReference type="SAM" id="Coils"/>
    </source>
</evidence>
<evidence type="ECO:0000256" key="9">
    <source>
        <dbReference type="ARBA" id="ARBA00022679"/>
    </source>
</evidence>
<evidence type="ECO:0000256" key="5">
    <source>
        <dbReference type="ARBA" id="ARBA00022499"/>
    </source>
</evidence>
<evidence type="ECO:0000259" key="24">
    <source>
        <dbReference type="PROSITE" id="PS50011"/>
    </source>
</evidence>
<evidence type="ECO:0000256" key="20">
    <source>
        <dbReference type="ARBA" id="ARBA00031858"/>
    </source>
</evidence>
<evidence type="ECO:0000256" key="6">
    <source>
        <dbReference type="ARBA" id="ARBA00022527"/>
    </source>
</evidence>
<evidence type="ECO:0000256" key="1">
    <source>
        <dbReference type="ARBA" id="ARBA00004123"/>
    </source>
</evidence>
<name>A0AAV1VTS7_LUPLU</name>
<dbReference type="SMART" id="SM00220">
    <property type="entry name" value="S_TKc"/>
    <property type="match status" value="1"/>
</dbReference>
<dbReference type="InterPro" id="IPR044092">
    <property type="entry name" value="STKc_PRP4"/>
</dbReference>
<comment type="subunit">
    <text evidence="21">Interacts with CLK1 C-terminus. Associates with the U5 snRNP and NCOR1 deacetylase complexes. Identified in the spliceosome C complex.</text>
</comment>
<dbReference type="GO" id="GO:0004674">
    <property type="term" value="F:protein serine/threonine kinase activity"/>
    <property type="evidence" value="ECO:0007669"/>
    <property type="project" value="UniProtKB-KW"/>
</dbReference>
<dbReference type="PANTHER" id="PTHR24058:SF103">
    <property type="entry name" value="SERINE_THREONINE-PROTEIN KINASE PRP4 HOMOLOG"/>
    <property type="match status" value="1"/>
</dbReference>
<evidence type="ECO:0000256" key="17">
    <source>
        <dbReference type="ARBA" id="ARBA00023242"/>
    </source>
</evidence>
<dbReference type="Gene3D" id="3.30.200.20">
    <property type="entry name" value="Phosphorylase Kinase, domain 1"/>
    <property type="match status" value="1"/>
</dbReference>
<keyword evidence="16" id="KW-0508">mRNA splicing</keyword>
<dbReference type="AlphaFoldDB" id="A0AAV1VTS7"/>
<dbReference type="GO" id="GO:0005694">
    <property type="term" value="C:chromosome"/>
    <property type="evidence" value="ECO:0007669"/>
    <property type="project" value="UniProtKB-SubCell"/>
</dbReference>
<dbReference type="InterPro" id="IPR008271">
    <property type="entry name" value="Ser/Thr_kinase_AS"/>
</dbReference>
<accession>A0AAV1VTS7</accession>
<keyword evidence="26" id="KW-1185">Reference proteome</keyword>
<dbReference type="EC" id="2.7.11.1" evidence="3"/>
<evidence type="ECO:0000313" key="26">
    <source>
        <dbReference type="Proteomes" id="UP001497480"/>
    </source>
</evidence>
<keyword evidence="7" id="KW-0597">Phosphoprotein</keyword>
<dbReference type="GO" id="GO:0005524">
    <property type="term" value="F:ATP binding"/>
    <property type="evidence" value="ECO:0007669"/>
    <property type="project" value="UniProtKB-KW"/>
</dbReference>